<feature type="transmembrane region" description="Helical" evidence="3">
    <location>
        <begin position="293"/>
        <end position="321"/>
    </location>
</feature>
<sequence length="344" mass="38210">MDYYIVKQFKPKTLINIIGIGVFVYGCVFTVLSCIFDCDVQLGFLQILGKSPRRLKGKVAFITGASSGIGEHTAYALARHGVKLVLAARRNLELQRVKQQCIAISGGKLQEQDVLVIPMDVLDISSHKMHFQHAIRHFGTVDILINNAGRSQRAIFDTIDLSVDKQLFELNVFSILNFTRVALEHFNKKGEGHIAVMTSMAGVMGVPFSASYTGSKHALHGYFNCLRTEKIGKNIHVTLLCPGPVYTPFLTEAFTDKDGQKYNVPAQTTDRRMTAKRCGELNAIAIANKVSEAWLGVFPMIPIGYFAVYFPVLFSTCLKVLGPQIMFKLRDSKETELGEIQKDA</sequence>
<dbReference type="GO" id="GO:0016491">
    <property type="term" value="F:oxidoreductase activity"/>
    <property type="evidence" value="ECO:0007669"/>
    <property type="project" value="UniProtKB-KW"/>
</dbReference>
<keyword evidence="3" id="KW-0812">Transmembrane</keyword>
<dbReference type="PRINTS" id="PR00081">
    <property type="entry name" value="GDHRDH"/>
</dbReference>
<gene>
    <name evidence="5" type="primary">LOC115890212</name>
</gene>
<dbReference type="InParanoid" id="A0A6J2YSF1"/>
<dbReference type="Gene3D" id="3.40.50.720">
    <property type="entry name" value="NAD(P)-binding Rossmann-like Domain"/>
    <property type="match status" value="1"/>
</dbReference>
<accession>A0A6J2YSF1</accession>
<evidence type="ECO:0000256" key="2">
    <source>
        <dbReference type="RuleBase" id="RU000363"/>
    </source>
</evidence>
<dbReference type="KEGG" id="soy:115890212"/>
<dbReference type="InterPro" id="IPR053011">
    <property type="entry name" value="SDR_family_member_7"/>
</dbReference>
<dbReference type="FunCoup" id="A0A6J2YSF1">
    <property type="interactions" value="195"/>
</dbReference>
<keyword evidence="1" id="KW-0560">Oxidoreductase</keyword>
<dbReference type="PROSITE" id="PS00061">
    <property type="entry name" value="ADH_SHORT"/>
    <property type="match status" value="1"/>
</dbReference>
<dbReference type="InterPro" id="IPR020904">
    <property type="entry name" value="Sc_DH/Rdtase_CS"/>
</dbReference>
<protein>
    <submittedName>
        <fullName evidence="5">Dehydrogenase/reductase SDR family member 7</fullName>
    </submittedName>
</protein>
<dbReference type="InterPro" id="IPR036291">
    <property type="entry name" value="NAD(P)-bd_dom_sf"/>
</dbReference>
<dbReference type="PROSITE" id="PS51257">
    <property type="entry name" value="PROKAR_LIPOPROTEIN"/>
    <property type="match status" value="1"/>
</dbReference>
<evidence type="ECO:0000256" key="3">
    <source>
        <dbReference type="SAM" id="Phobius"/>
    </source>
</evidence>
<comment type="similarity">
    <text evidence="2">Belongs to the short-chain dehydrogenases/reductases (SDR) family.</text>
</comment>
<dbReference type="RefSeq" id="XP_030766237.1">
    <property type="nucleotide sequence ID" value="XM_030910377.1"/>
</dbReference>
<dbReference type="PANTHER" id="PTHR44269">
    <property type="entry name" value="DEHYDROGENASE/REDUCTASE SDR FAMILY MEMBER 7-RELATED"/>
    <property type="match status" value="1"/>
</dbReference>
<dbReference type="PRINTS" id="PR00080">
    <property type="entry name" value="SDRFAMILY"/>
</dbReference>
<dbReference type="SUPFAM" id="SSF51735">
    <property type="entry name" value="NAD(P)-binding Rossmann-fold domains"/>
    <property type="match status" value="1"/>
</dbReference>
<evidence type="ECO:0000256" key="1">
    <source>
        <dbReference type="ARBA" id="ARBA00023002"/>
    </source>
</evidence>
<organism evidence="4 5">
    <name type="scientific">Sitophilus oryzae</name>
    <name type="common">Rice weevil</name>
    <name type="synonym">Curculio oryzae</name>
    <dbReference type="NCBI Taxonomy" id="7048"/>
    <lineage>
        <taxon>Eukaryota</taxon>
        <taxon>Metazoa</taxon>
        <taxon>Ecdysozoa</taxon>
        <taxon>Arthropoda</taxon>
        <taxon>Hexapoda</taxon>
        <taxon>Insecta</taxon>
        <taxon>Pterygota</taxon>
        <taxon>Neoptera</taxon>
        <taxon>Endopterygota</taxon>
        <taxon>Coleoptera</taxon>
        <taxon>Polyphaga</taxon>
        <taxon>Cucujiformia</taxon>
        <taxon>Curculionidae</taxon>
        <taxon>Dryophthorinae</taxon>
        <taxon>Sitophilus</taxon>
    </lineage>
</organism>
<name>A0A6J2YSF1_SITOR</name>
<keyword evidence="3" id="KW-0472">Membrane</keyword>
<reference evidence="5" key="1">
    <citation type="submission" date="2025-08" db="UniProtKB">
        <authorList>
            <consortium name="RefSeq"/>
        </authorList>
    </citation>
    <scope>IDENTIFICATION</scope>
    <source>
        <tissue evidence="5">Gonads</tissue>
    </source>
</reference>
<dbReference type="Pfam" id="PF00106">
    <property type="entry name" value="adh_short"/>
    <property type="match status" value="1"/>
</dbReference>
<dbReference type="OrthoDB" id="47007at2759"/>
<evidence type="ECO:0000313" key="5">
    <source>
        <dbReference type="RefSeq" id="XP_030766237.1"/>
    </source>
</evidence>
<dbReference type="Proteomes" id="UP000504635">
    <property type="component" value="Unplaced"/>
</dbReference>
<keyword evidence="3" id="KW-1133">Transmembrane helix</keyword>
<dbReference type="PANTHER" id="PTHR44269:SF1">
    <property type="entry name" value="DEHYDROGENASE_REDUCTASE SDR FAMILY MEMBER 7"/>
    <property type="match status" value="1"/>
</dbReference>
<keyword evidence="4" id="KW-1185">Reference proteome</keyword>
<dbReference type="InterPro" id="IPR002347">
    <property type="entry name" value="SDR_fam"/>
</dbReference>
<dbReference type="GeneID" id="115890212"/>
<feature type="transmembrane region" description="Helical" evidence="3">
    <location>
        <begin position="12"/>
        <end position="32"/>
    </location>
</feature>
<dbReference type="AlphaFoldDB" id="A0A6J2YSF1"/>
<proteinExistence type="inferred from homology"/>
<evidence type="ECO:0000313" key="4">
    <source>
        <dbReference type="Proteomes" id="UP000504635"/>
    </source>
</evidence>